<keyword evidence="2" id="KW-0472">Membrane</keyword>
<feature type="transmembrane region" description="Helical" evidence="2">
    <location>
        <begin position="52"/>
        <end position="73"/>
    </location>
</feature>
<sequence>MAQDSLPDAVLQQLHHREGLVGSWWPAVALLALAAGLVLLGVRLRSRGRRTWLPAGAAVVALAAATATGVNAWTGYLPSAQAVQTLASGQVPDTDGTVTQVSVPLRAGSGLEPSQTWVYTPPGYDASGSTRYPVVYLFHGEPGSSADWFTAGDVAHTADVLVHDGLIPPVVLVAPDLTSPDTDDTECLNSTRPGGPQVETHLLDVVSYVDAHYATQADPEHRIAAGMSMGAFCAVDQGLRHQDVYGAIIGLEAFGNPGQGGLDALTSEAQYRAVSPDHYLPQLQMTRKTPVYLDTAEDGDPVSARETQHLLAELQAKGLPVAHHVEAGQQHDWDFAALGIAHGLVWTVDQLGLAPQRAQDSPSPSEAAPGSDATATG</sequence>
<dbReference type="OrthoDB" id="3723842at2"/>
<dbReference type="EMBL" id="VKAC01000009">
    <property type="protein sequence ID" value="TXR55279.1"/>
    <property type="molecule type" value="Genomic_DNA"/>
</dbReference>
<protein>
    <recommendedName>
        <fullName evidence="5">Esterase</fullName>
    </recommendedName>
</protein>
<comment type="caution">
    <text evidence="3">The sequence shown here is derived from an EMBL/GenBank/DDBJ whole genome shotgun (WGS) entry which is preliminary data.</text>
</comment>
<feature type="region of interest" description="Disordered" evidence="1">
    <location>
        <begin position="355"/>
        <end position="377"/>
    </location>
</feature>
<accession>A0A5C8ZDB4</accession>
<dbReference type="PANTHER" id="PTHR48098">
    <property type="entry name" value="ENTEROCHELIN ESTERASE-RELATED"/>
    <property type="match status" value="1"/>
</dbReference>
<evidence type="ECO:0000313" key="3">
    <source>
        <dbReference type="EMBL" id="TXR55279.1"/>
    </source>
</evidence>
<organism evidence="3 4">
    <name type="scientific">Quadrisphaera setariae</name>
    <dbReference type="NCBI Taxonomy" id="2593304"/>
    <lineage>
        <taxon>Bacteria</taxon>
        <taxon>Bacillati</taxon>
        <taxon>Actinomycetota</taxon>
        <taxon>Actinomycetes</taxon>
        <taxon>Kineosporiales</taxon>
        <taxon>Kineosporiaceae</taxon>
        <taxon>Quadrisphaera</taxon>
    </lineage>
</organism>
<evidence type="ECO:0008006" key="5">
    <source>
        <dbReference type="Google" id="ProtNLM"/>
    </source>
</evidence>
<dbReference type="Proteomes" id="UP000321234">
    <property type="component" value="Unassembled WGS sequence"/>
</dbReference>
<keyword evidence="2" id="KW-1133">Transmembrane helix</keyword>
<dbReference type="InterPro" id="IPR050583">
    <property type="entry name" value="Mycobacterial_A85_antigen"/>
</dbReference>
<dbReference type="AlphaFoldDB" id="A0A5C8ZDB4"/>
<feature type="transmembrane region" description="Helical" evidence="2">
    <location>
        <begin position="20"/>
        <end position="40"/>
    </location>
</feature>
<proteinExistence type="predicted"/>
<reference evidence="3 4" key="1">
    <citation type="submission" date="2019-07" db="EMBL/GenBank/DDBJ databases">
        <title>Quadrisphaera sp. strain DD2A genome sequencing and assembly.</title>
        <authorList>
            <person name="Kim I."/>
        </authorList>
    </citation>
    <scope>NUCLEOTIDE SEQUENCE [LARGE SCALE GENOMIC DNA]</scope>
    <source>
        <strain evidence="3 4">DD2A</strain>
    </source>
</reference>
<evidence type="ECO:0000313" key="4">
    <source>
        <dbReference type="Proteomes" id="UP000321234"/>
    </source>
</evidence>
<gene>
    <name evidence="3" type="ORF">FMM08_15510</name>
</gene>
<name>A0A5C8ZDB4_9ACTN</name>
<dbReference type="SUPFAM" id="SSF53474">
    <property type="entry name" value="alpha/beta-Hydrolases"/>
    <property type="match status" value="1"/>
</dbReference>
<dbReference type="Pfam" id="PF00756">
    <property type="entry name" value="Esterase"/>
    <property type="match status" value="1"/>
</dbReference>
<evidence type="ECO:0000256" key="1">
    <source>
        <dbReference type="SAM" id="MobiDB-lite"/>
    </source>
</evidence>
<dbReference type="InterPro" id="IPR000801">
    <property type="entry name" value="Esterase-like"/>
</dbReference>
<keyword evidence="4" id="KW-1185">Reference proteome</keyword>
<dbReference type="RefSeq" id="WP_147927285.1">
    <property type="nucleotide sequence ID" value="NZ_VKAC01000009.1"/>
</dbReference>
<evidence type="ECO:0000256" key="2">
    <source>
        <dbReference type="SAM" id="Phobius"/>
    </source>
</evidence>
<keyword evidence="2" id="KW-0812">Transmembrane</keyword>
<dbReference type="InterPro" id="IPR029058">
    <property type="entry name" value="AB_hydrolase_fold"/>
</dbReference>
<dbReference type="Gene3D" id="3.40.50.1820">
    <property type="entry name" value="alpha/beta hydrolase"/>
    <property type="match status" value="1"/>
</dbReference>